<accession>A0A8T0UVA2</accession>
<dbReference type="GO" id="GO:0045036">
    <property type="term" value="P:protein targeting to chloroplast"/>
    <property type="evidence" value="ECO:0007669"/>
    <property type="project" value="TreeGrafter"/>
</dbReference>
<feature type="region of interest" description="Disordered" evidence="17">
    <location>
        <begin position="1168"/>
        <end position="1199"/>
    </location>
</feature>
<evidence type="ECO:0000256" key="2">
    <source>
        <dbReference type="ARBA" id="ARBA00022448"/>
    </source>
</evidence>
<keyword evidence="10" id="KW-0460">Magnesium</keyword>
<dbReference type="AlphaFoldDB" id="A0A8T0UVA2"/>
<sequence>MEKVAVATADNMLNDSYGIGQNVEYQATANEVVEDGEDKKPSECRNIIDAVEGVGVEEHTVVDNIADVGEDDIDVKKHTKIMDDVSRVQKVQDVEVIVSMVKPMPTSTAEYKLEDGKLGEMDASLTSPNVPEGELRGEFQKKRQNEEVDATIKAEVVSKVADDVEIAVAKDEKPELEGEKVEDASKVADDVEIAVAKDEKLEPEGEKVEEVVFGDGDGEKLGERKEAKVSIVCIEAAEIEDKLISITEANVELSYQKESSNNIMVMEGEEALEELVPKVVDVPIRKTSIVVVNDGSTEEVVSSSANIMFEDSPWIQQNVEGQTTNEVVDDIGVKKPLKFKNFVDAIEDIDFKMHKEVESVVVSRKPVQDTDAIVSMVEPVPILTMDSNLENSELGEGEASLASPNAPEGDMRGGLWEEEEEVGVMAHAKVVNNVADDVESAVVEKKKPEPEGEKVKEVGSRSKHGGQLGKKKMTEVSVINIEAIELEDKLAPFAEGNTELDYRKQASNDMVAMGGEKALKESTEMVVDVSMSEASTMVVNNEFIEEAAPASTNCVLEDSLGIEQYAGGHKTTSKVVEDASIEKPSKVQNVAIVIEDVDVKKYIEVEHVAAVIEATNVEKLMEIENVTSTKADRILTQELAPESSKKNNDVKESECSYRVINCEDEFDDDDTIKAMTTDEDSVGNETYKLDHRANSNTDPTRIAILKSIESMKQTIKEFEEGFSSGSLSGLRDFTNIMDRQNMLDDSKEDGDNDDVDKKGFDSATLAALLEGATSGTSYGNITVSSQDGSRILTIDEPASLGSSTLSLMPVAPCQHAQSNLFSSTKLAVTADPTKEMTEEEKNLHNKVELIRVNFLRLVYRLGATFEETVTSQVLYRLSLVEGFIHMHGRQTNQDFSLDNARNKALILEAEGKEDLNFTCNILVLGKTGVGKSATINSIFGEDKSKTDAFSSATTSVQEYVGDVHGIKIRIIDTPGFQASVMDQGSNRKILATIKKYTKKCPPDIILYVDRLDSSSRDLNDLPLLKTITSVLGSSIWFNAVVALTHAASDPPEGLDGALVTYEVSVAQRSHIIHQSIRQATGDMRLMNPIALVENHPSCRRNQEGHKVLPNGQSWRHQMLLLCYSSKILSEANSLLKFQDPNPIELFGFHFSPLPFMLSSLLQTRAHPKLSAEQSGNKDDFHTELDDYSNVQQDGDEEKHDRLLPFKLARLTRK</sequence>
<dbReference type="Gene3D" id="3.40.50.300">
    <property type="entry name" value="P-loop containing nucleotide triphosphate hydrolases"/>
    <property type="match status" value="1"/>
</dbReference>
<keyword evidence="5" id="KW-0812">Transmembrane</keyword>
<dbReference type="PANTHER" id="PTHR10903">
    <property type="entry name" value="GTPASE, IMAP FAMILY MEMBER-RELATED"/>
    <property type="match status" value="1"/>
</dbReference>
<organism evidence="19 20">
    <name type="scientific">Panicum virgatum</name>
    <name type="common">Blackwell switchgrass</name>
    <dbReference type="NCBI Taxonomy" id="38727"/>
    <lineage>
        <taxon>Eukaryota</taxon>
        <taxon>Viridiplantae</taxon>
        <taxon>Streptophyta</taxon>
        <taxon>Embryophyta</taxon>
        <taxon>Tracheophyta</taxon>
        <taxon>Spermatophyta</taxon>
        <taxon>Magnoliopsida</taxon>
        <taxon>Liliopsida</taxon>
        <taxon>Poales</taxon>
        <taxon>Poaceae</taxon>
        <taxon>PACMAD clade</taxon>
        <taxon>Panicoideae</taxon>
        <taxon>Panicodae</taxon>
        <taxon>Paniceae</taxon>
        <taxon>Panicinae</taxon>
        <taxon>Panicum</taxon>
        <taxon>Panicum sect. Hiantes</taxon>
    </lineage>
</organism>
<evidence type="ECO:0000256" key="6">
    <source>
        <dbReference type="ARBA" id="ARBA00022723"/>
    </source>
</evidence>
<keyword evidence="7" id="KW-0547">Nucleotide-binding</keyword>
<comment type="cofactor">
    <cofactor evidence="1">
        <name>Mg(2+)</name>
        <dbReference type="ChEBI" id="CHEBI:18420"/>
    </cofactor>
</comment>
<keyword evidence="12" id="KW-1133">Transmembrane helix</keyword>
<feature type="region of interest" description="Disordered" evidence="17">
    <location>
        <begin position="392"/>
        <end position="411"/>
    </location>
</feature>
<feature type="region of interest" description="Disordered" evidence="17">
    <location>
        <begin position="441"/>
        <end position="469"/>
    </location>
</feature>
<dbReference type="InterPro" id="IPR027417">
    <property type="entry name" value="P-loop_NTPase"/>
</dbReference>
<evidence type="ECO:0000256" key="15">
    <source>
        <dbReference type="ARBA" id="ARBA00023766"/>
    </source>
</evidence>
<dbReference type="GO" id="GO:0015031">
    <property type="term" value="P:protein transport"/>
    <property type="evidence" value="ECO:0007669"/>
    <property type="project" value="UniProtKB-KW"/>
</dbReference>
<evidence type="ECO:0000259" key="18">
    <source>
        <dbReference type="PROSITE" id="PS51720"/>
    </source>
</evidence>
<comment type="similarity">
    <text evidence="16">Belongs to the TRAFAC class TrmE-Era-EngA-EngB-Septin-like GTPase superfamily. AIG1/Toc34/Toc159-like paraseptin GTPase family. TOC159 subfamily.</text>
</comment>
<dbReference type="InterPro" id="IPR006703">
    <property type="entry name" value="G_AIG1"/>
</dbReference>
<evidence type="ECO:0000256" key="8">
    <source>
        <dbReference type="ARBA" id="ARBA00022801"/>
    </source>
</evidence>
<evidence type="ECO:0000256" key="13">
    <source>
        <dbReference type="ARBA" id="ARBA00023134"/>
    </source>
</evidence>
<comment type="caution">
    <text evidence="19">The sequence shown here is derived from an EMBL/GenBank/DDBJ whole genome shotgun (WGS) entry which is preliminary data.</text>
</comment>
<keyword evidence="3" id="KW-0150">Chloroplast</keyword>
<dbReference type="PROSITE" id="PS51720">
    <property type="entry name" value="G_AIG1"/>
    <property type="match status" value="1"/>
</dbReference>
<proteinExistence type="inferred from homology"/>
<evidence type="ECO:0000256" key="17">
    <source>
        <dbReference type="SAM" id="MobiDB-lite"/>
    </source>
</evidence>
<dbReference type="GO" id="GO:0016787">
    <property type="term" value="F:hydrolase activity"/>
    <property type="evidence" value="ECO:0007669"/>
    <property type="project" value="UniProtKB-KW"/>
</dbReference>
<dbReference type="PANTHER" id="PTHR10903:SF120">
    <property type="entry name" value="TRANSLOCASE OF CHLOROPLAST 159, CHLOROPLASTIC"/>
    <property type="match status" value="1"/>
</dbReference>
<dbReference type="GO" id="GO:0005525">
    <property type="term" value="F:GTP binding"/>
    <property type="evidence" value="ECO:0007669"/>
    <property type="project" value="UniProtKB-KW"/>
</dbReference>
<evidence type="ECO:0000256" key="16">
    <source>
        <dbReference type="ARBA" id="ARBA00023775"/>
    </source>
</evidence>
<evidence type="ECO:0000256" key="11">
    <source>
        <dbReference type="ARBA" id="ARBA00022927"/>
    </source>
</evidence>
<feature type="compositionally biased region" description="Basic and acidic residues" evidence="17">
    <location>
        <begin position="442"/>
        <end position="460"/>
    </location>
</feature>
<evidence type="ECO:0000256" key="5">
    <source>
        <dbReference type="ARBA" id="ARBA00022692"/>
    </source>
</evidence>
<evidence type="ECO:0000256" key="14">
    <source>
        <dbReference type="ARBA" id="ARBA00023136"/>
    </source>
</evidence>
<dbReference type="InterPro" id="IPR045058">
    <property type="entry name" value="GIMA/IAN/Toc"/>
</dbReference>
<comment type="subcellular location">
    <subcellularLocation>
        <location evidence="15">Plastid</location>
        <location evidence="15">Chloroplast outer membrane</location>
        <topology evidence="15">Single-pass membrane protein</topology>
    </subcellularLocation>
</comment>
<evidence type="ECO:0000313" key="19">
    <source>
        <dbReference type="EMBL" id="KAG2624683.1"/>
    </source>
</evidence>
<keyword evidence="14" id="KW-0472">Membrane</keyword>
<evidence type="ECO:0000256" key="9">
    <source>
        <dbReference type="ARBA" id="ARBA00022805"/>
    </source>
</evidence>
<dbReference type="GO" id="GO:0009707">
    <property type="term" value="C:chloroplast outer membrane"/>
    <property type="evidence" value="ECO:0007669"/>
    <property type="project" value="UniProtKB-SubCell"/>
</dbReference>
<keyword evidence="13" id="KW-0342">GTP-binding</keyword>
<dbReference type="EMBL" id="CM029041">
    <property type="protein sequence ID" value="KAG2624683.1"/>
    <property type="molecule type" value="Genomic_DNA"/>
</dbReference>
<evidence type="ECO:0000256" key="7">
    <source>
        <dbReference type="ARBA" id="ARBA00022741"/>
    </source>
</evidence>
<name>A0A8T0UVA2_PANVG</name>
<dbReference type="GO" id="GO:0046872">
    <property type="term" value="F:metal ion binding"/>
    <property type="evidence" value="ECO:0007669"/>
    <property type="project" value="UniProtKB-KW"/>
</dbReference>
<feature type="compositionally biased region" description="Basic and acidic residues" evidence="17">
    <location>
        <begin position="1175"/>
        <end position="1184"/>
    </location>
</feature>
<keyword evidence="8" id="KW-0378">Hydrolase</keyword>
<dbReference type="Proteomes" id="UP000823388">
    <property type="component" value="Chromosome 3K"/>
</dbReference>
<evidence type="ECO:0000256" key="4">
    <source>
        <dbReference type="ARBA" id="ARBA00022640"/>
    </source>
</evidence>
<evidence type="ECO:0000313" key="20">
    <source>
        <dbReference type="Proteomes" id="UP000823388"/>
    </source>
</evidence>
<reference evidence="19" key="1">
    <citation type="submission" date="2020-05" db="EMBL/GenBank/DDBJ databases">
        <title>WGS assembly of Panicum virgatum.</title>
        <authorList>
            <person name="Lovell J.T."/>
            <person name="Jenkins J."/>
            <person name="Shu S."/>
            <person name="Juenger T.E."/>
            <person name="Schmutz J."/>
        </authorList>
    </citation>
    <scope>NUCLEOTIDE SEQUENCE</scope>
    <source>
        <strain evidence="19">AP13</strain>
    </source>
</reference>
<evidence type="ECO:0000256" key="3">
    <source>
        <dbReference type="ARBA" id="ARBA00022528"/>
    </source>
</evidence>
<keyword evidence="6" id="KW-0479">Metal-binding</keyword>
<dbReference type="CDD" id="cd01853">
    <property type="entry name" value="Toc34_like"/>
    <property type="match status" value="1"/>
</dbReference>
<protein>
    <recommendedName>
        <fullName evidence="18">AIG1-type G domain-containing protein</fullName>
    </recommendedName>
</protein>
<keyword evidence="20" id="KW-1185">Reference proteome</keyword>
<keyword evidence="11" id="KW-0653">Protein transport</keyword>
<evidence type="ECO:0000256" key="12">
    <source>
        <dbReference type="ARBA" id="ARBA00022989"/>
    </source>
</evidence>
<evidence type="ECO:0000256" key="10">
    <source>
        <dbReference type="ARBA" id="ARBA00022842"/>
    </source>
</evidence>
<dbReference type="Pfam" id="PF04548">
    <property type="entry name" value="AIG1"/>
    <property type="match status" value="1"/>
</dbReference>
<feature type="domain" description="AIG1-type G" evidence="18">
    <location>
        <begin position="916"/>
        <end position="1146"/>
    </location>
</feature>
<dbReference type="FunFam" id="3.40.50.300:FF:000413">
    <property type="entry name" value="Translocase of chloroplast 120, chloroplastic"/>
    <property type="match status" value="1"/>
</dbReference>
<dbReference type="SUPFAM" id="SSF52540">
    <property type="entry name" value="P-loop containing nucleoside triphosphate hydrolases"/>
    <property type="match status" value="1"/>
</dbReference>
<gene>
    <name evidence="19" type="ORF">PVAP13_3KG362300</name>
</gene>
<keyword evidence="2" id="KW-0813">Transport</keyword>
<keyword evidence="4" id="KW-0934">Plastid</keyword>
<keyword evidence="9" id="KW-1002">Plastid outer membrane</keyword>
<evidence type="ECO:0000256" key="1">
    <source>
        <dbReference type="ARBA" id="ARBA00001946"/>
    </source>
</evidence>